<dbReference type="AlphaFoldDB" id="L8WVV4"/>
<reference evidence="2 3" key="1">
    <citation type="journal article" date="2013" name="Nat. Commun.">
        <title>The evolution and pathogenic mechanisms of the rice sheath blight pathogen.</title>
        <authorList>
            <person name="Zheng A."/>
            <person name="Lin R."/>
            <person name="Xu L."/>
            <person name="Qin P."/>
            <person name="Tang C."/>
            <person name="Ai P."/>
            <person name="Zhang D."/>
            <person name="Liu Y."/>
            <person name="Sun Z."/>
            <person name="Feng H."/>
            <person name="Wang Y."/>
            <person name="Chen Y."/>
            <person name="Liang X."/>
            <person name="Fu R."/>
            <person name="Li Q."/>
            <person name="Zhang J."/>
            <person name="Yu X."/>
            <person name="Xie Z."/>
            <person name="Ding L."/>
            <person name="Guan P."/>
            <person name="Tang J."/>
            <person name="Liang Y."/>
            <person name="Wang S."/>
            <person name="Deng Q."/>
            <person name="Li S."/>
            <person name="Zhu J."/>
            <person name="Wang L."/>
            <person name="Liu H."/>
            <person name="Li P."/>
        </authorList>
    </citation>
    <scope>NUCLEOTIDE SEQUENCE [LARGE SCALE GENOMIC DNA]</scope>
    <source>
        <strain evidence="3">AG-1 IA</strain>
    </source>
</reference>
<feature type="compositionally biased region" description="Pro residues" evidence="1">
    <location>
        <begin position="319"/>
        <end position="337"/>
    </location>
</feature>
<organism evidence="2 3">
    <name type="scientific">Thanatephorus cucumeris (strain AG1-IA)</name>
    <name type="common">Rice sheath blight fungus</name>
    <name type="synonym">Rhizoctonia solani</name>
    <dbReference type="NCBI Taxonomy" id="983506"/>
    <lineage>
        <taxon>Eukaryota</taxon>
        <taxon>Fungi</taxon>
        <taxon>Dikarya</taxon>
        <taxon>Basidiomycota</taxon>
        <taxon>Agaricomycotina</taxon>
        <taxon>Agaricomycetes</taxon>
        <taxon>Cantharellales</taxon>
        <taxon>Ceratobasidiaceae</taxon>
        <taxon>Rhizoctonia</taxon>
        <taxon>Rhizoctonia solani AG-1</taxon>
    </lineage>
</organism>
<evidence type="ECO:0000313" key="3">
    <source>
        <dbReference type="Proteomes" id="UP000011668"/>
    </source>
</evidence>
<dbReference type="STRING" id="983506.L8WVV4"/>
<feature type="region of interest" description="Disordered" evidence="1">
    <location>
        <begin position="282"/>
        <end position="343"/>
    </location>
</feature>
<evidence type="ECO:0000313" key="2">
    <source>
        <dbReference type="EMBL" id="ELU40489.1"/>
    </source>
</evidence>
<dbReference type="InterPro" id="IPR038921">
    <property type="entry name" value="YOR389W-like"/>
</dbReference>
<protein>
    <submittedName>
        <fullName evidence="2">Uncharacterized protein</fullName>
    </submittedName>
</protein>
<keyword evidence="3" id="KW-1185">Reference proteome</keyword>
<dbReference type="HOGENOM" id="CLU_017366_2_1_1"/>
<dbReference type="OrthoDB" id="10261782at2759"/>
<dbReference type="EMBL" id="AFRT01001426">
    <property type="protein sequence ID" value="ELU40489.1"/>
    <property type="molecule type" value="Genomic_DNA"/>
</dbReference>
<dbReference type="OMA" id="WPMGTVE"/>
<proteinExistence type="predicted"/>
<comment type="caution">
    <text evidence="2">The sequence shown here is derived from an EMBL/GenBank/DDBJ whole genome shotgun (WGS) entry which is preliminary data.</text>
</comment>
<gene>
    <name evidence="2" type="ORF">AG1IA_05476</name>
</gene>
<dbReference type="PANTHER" id="PTHR35204:SF1">
    <property type="entry name" value="ENTEROTOXIN"/>
    <property type="match status" value="1"/>
</dbReference>
<dbReference type="Proteomes" id="UP000011668">
    <property type="component" value="Unassembled WGS sequence"/>
</dbReference>
<feature type="compositionally biased region" description="Pro residues" evidence="1">
    <location>
        <begin position="293"/>
        <end position="309"/>
    </location>
</feature>
<accession>L8WVV4</accession>
<sequence>MRTRSTSDKSYLIQAGALRSEGDRLNSRWTLLSTLWLCTRPVMGLTGLLTCLLAGSQLAYGLVVPASTLAQKSFASPPALVSQHSSGEQLWDSPPSDDSYDNQIFFRLATLLQHWPNTRYPSGKISGSDETHQRPAHCDLHIGSSIVPGTVPVGTVLYHGRSSAEIPSTPEWLAFDPEHSVLFARGSDSHLFTFITTRPLRVVYFDGSSAAKLTSGAADTQNLLAWGHIRNQTFSEERALINDLCEWGKASNIDGYVRMEMSFEIMYCDFNQGLEVVSNMHLLPPESDDRMPGGPPGEGPGGPPPPNKPDLPDRLSSLLPPPPPPPTRPGPHLPKAPRPSNWKGALTSMKERSFEAFQAGAWHRRAPGEVRIRLDAARLVTIYDPALRSGAQIRKGLEKVQHRGKGLSKADIDTFRGWVTDSVQLDAPVTSGIDWPALTTVIMDRYGSRLEYLQYLLNPNPFSANSTAIVQAVRKQLMIILMPDLTPDTIPHNATRTSSSAAAQYSQIRRRETQIRTHEWVKPIYDHCSSYLVSHLPHEAFAREEQTLYAGIRGTLRETCRVLSLIWSEAYDPLPETNSADLVIRWRTQIGGLMQWLDWPMWNKCTPECDLDSMCFIPTWPMGIGRGRAGEGEEDLTKIDWTPKCLPKGGRI</sequence>
<dbReference type="PANTHER" id="PTHR35204">
    <property type="entry name" value="YALI0A21131P"/>
    <property type="match status" value="1"/>
</dbReference>
<evidence type="ECO:0000256" key="1">
    <source>
        <dbReference type="SAM" id="MobiDB-lite"/>
    </source>
</evidence>
<name>L8WVV4_THACA</name>